<dbReference type="Proteomes" id="UP000032680">
    <property type="component" value="Unassembled WGS sequence"/>
</dbReference>
<dbReference type="NCBIfam" id="TIGR00079">
    <property type="entry name" value="pept_deformyl"/>
    <property type="match status" value="1"/>
</dbReference>
<protein>
    <recommendedName>
        <fullName evidence="2">Peptide deformylase</fullName>
        <shortName evidence="2">PDF</shortName>
        <ecNumber evidence="2">3.5.1.88</ecNumber>
    </recommendedName>
    <alternativeName>
        <fullName evidence="2">Polypeptide deformylase</fullName>
    </alternativeName>
</protein>
<dbReference type="AlphaFoldDB" id="A0A0D6P4Y3"/>
<gene>
    <name evidence="2" type="primary">def</name>
    <name evidence="3" type="ORF">Asru_0089_06</name>
</gene>
<feature type="binding site" evidence="2">
    <location>
        <position position="160"/>
    </location>
    <ligand>
        <name>Fe cation</name>
        <dbReference type="ChEBI" id="CHEBI:24875"/>
    </ligand>
</feature>
<keyword evidence="2" id="KW-0479">Metal-binding</keyword>
<proteinExistence type="inferred from homology"/>
<evidence type="ECO:0000256" key="1">
    <source>
        <dbReference type="ARBA" id="ARBA00010759"/>
    </source>
</evidence>
<comment type="catalytic activity">
    <reaction evidence="2">
        <text>N-terminal N-formyl-L-methionyl-[peptide] + H2O = N-terminal L-methionyl-[peptide] + formate</text>
        <dbReference type="Rhea" id="RHEA:24420"/>
        <dbReference type="Rhea" id="RHEA-COMP:10639"/>
        <dbReference type="Rhea" id="RHEA-COMP:10640"/>
        <dbReference type="ChEBI" id="CHEBI:15377"/>
        <dbReference type="ChEBI" id="CHEBI:15740"/>
        <dbReference type="ChEBI" id="CHEBI:49298"/>
        <dbReference type="ChEBI" id="CHEBI:64731"/>
        <dbReference type="EC" id="3.5.1.88"/>
    </reaction>
</comment>
<dbReference type="EMBL" id="BANB01000089">
    <property type="protein sequence ID" value="GAN76401.1"/>
    <property type="molecule type" value="Genomic_DNA"/>
</dbReference>
<keyword evidence="4" id="KW-1185">Reference proteome</keyword>
<dbReference type="CDD" id="cd00487">
    <property type="entry name" value="Pep_deformylase"/>
    <property type="match status" value="1"/>
</dbReference>
<keyword evidence="2" id="KW-0408">Iron</keyword>
<organism evidence="3 4">
    <name type="scientific">Acidisphaera rubrifaciens HS-AP3</name>
    <dbReference type="NCBI Taxonomy" id="1231350"/>
    <lineage>
        <taxon>Bacteria</taxon>
        <taxon>Pseudomonadati</taxon>
        <taxon>Pseudomonadota</taxon>
        <taxon>Alphaproteobacteria</taxon>
        <taxon>Acetobacterales</taxon>
        <taxon>Acetobacteraceae</taxon>
        <taxon>Acidisphaera</taxon>
    </lineage>
</organism>
<dbReference type="EC" id="3.5.1.88" evidence="2"/>
<dbReference type="PRINTS" id="PR01576">
    <property type="entry name" value="PDEFORMYLASE"/>
</dbReference>
<dbReference type="GO" id="GO:0046872">
    <property type="term" value="F:metal ion binding"/>
    <property type="evidence" value="ECO:0007669"/>
    <property type="project" value="UniProtKB-KW"/>
</dbReference>
<keyword evidence="2" id="KW-0378">Hydrolase</keyword>
<feature type="binding site" evidence="2">
    <location>
        <position position="114"/>
    </location>
    <ligand>
        <name>Fe cation</name>
        <dbReference type="ChEBI" id="CHEBI:24875"/>
    </ligand>
</feature>
<keyword evidence="2" id="KW-0648">Protein biosynthesis</keyword>
<dbReference type="HAMAP" id="MF_00163">
    <property type="entry name" value="Pep_deformylase"/>
    <property type="match status" value="1"/>
</dbReference>
<reference evidence="3 4" key="1">
    <citation type="submission" date="2012-11" db="EMBL/GenBank/DDBJ databases">
        <title>Whole genome sequence of Acidisphaera rubrifaciens HS-AP3.</title>
        <authorList>
            <person name="Azuma Y."/>
            <person name="Higashiura N."/>
            <person name="Hirakawa H."/>
            <person name="Matsushita K."/>
        </authorList>
    </citation>
    <scope>NUCLEOTIDE SEQUENCE [LARGE SCALE GENOMIC DNA]</scope>
    <source>
        <strain evidence="3 4">HS-AP3</strain>
    </source>
</reference>
<comment type="cofactor">
    <cofactor evidence="2">
        <name>Fe(2+)</name>
        <dbReference type="ChEBI" id="CHEBI:29033"/>
    </cofactor>
    <text evidence="2">Binds 1 Fe(2+) ion.</text>
</comment>
<dbReference type="PANTHER" id="PTHR10458">
    <property type="entry name" value="PEPTIDE DEFORMYLASE"/>
    <property type="match status" value="1"/>
</dbReference>
<comment type="function">
    <text evidence="2">Removes the formyl group from the N-terminal Met of newly synthesized proteins. Requires at least a dipeptide for an efficient rate of reaction. N-terminal L-methionine is a prerequisite for activity but the enzyme has broad specificity at other positions.</text>
</comment>
<evidence type="ECO:0000313" key="3">
    <source>
        <dbReference type="EMBL" id="GAN76401.1"/>
    </source>
</evidence>
<comment type="similarity">
    <text evidence="1 2">Belongs to the polypeptide deformylase family.</text>
</comment>
<sequence length="193" mass="21328">MQASHCHAYFRHVDTSHPYPSESLAIRLVPDPVLRRRARPVTSDDAETVRGLVPRMFASMYAAPGIGLAAPQVGVSLRLVTIDLMPDNRPAPMVLVNPEIVAASEATATREEGCLSLPGQYADVTRPAQVRVRYTDLDGVRHDVEADGLLAVCLQHEIDHLDGVLFVDHLSPLKRNMLLRRLAKEQRQKRDGG</sequence>
<name>A0A0D6P4Y3_9PROT</name>
<comment type="caution">
    <text evidence="3">The sequence shown here is derived from an EMBL/GenBank/DDBJ whole genome shotgun (WGS) entry which is preliminary data.</text>
</comment>
<dbReference type="Gene3D" id="3.90.45.10">
    <property type="entry name" value="Peptide deformylase"/>
    <property type="match status" value="1"/>
</dbReference>
<dbReference type="SUPFAM" id="SSF56420">
    <property type="entry name" value="Peptide deformylase"/>
    <property type="match status" value="1"/>
</dbReference>
<dbReference type="Pfam" id="PF01327">
    <property type="entry name" value="Pep_deformylase"/>
    <property type="match status" value="1"/>
</dbReference>
<dbReference type="PIRSF" id="PIRSF004749">
    <property type="entry name" value="Pep_def"/>
    <property type="match status" value="1"/>
</dbReference>
<dbReference type="NCBIfam" id="NF001159">
    <property type="entry name" value="PRK00150.1-3"/>
    <property type="match status" value="1"/>
</dbReference>
<evidence type="ECO:0000256" key="2">
    <source>
        <dbReference type="HAMAP-Rule" id="MF_00163"/>
    </source>
</evidence>
<evidence type="ECO:0000313" key="4">
    <source>
        <dbReference type="Proteomes" id="UP000032680"/>
    </source>
</evidence>
<feature type="active site" evidence="2">
    <location>
        <position position="157"/>
    </location>
</feature>
<feature type="binding site" evidence="2">
    <location>
        <position position="156"/>
    </location>
    <ligand>
        <name>Fe cation</name>
        <dbReference type="ChEBI" id="CHEBI:24875"/>
    </ligand>
</feature>
<dbReference type="InterPro" id="IPR036821">
    <property type="entry name" value="Peptide_deformylase_sf"/>
</dbReference>
<accession>A0A0D6P4Y3</accession>
<dbReference type="GO" id="GO:0042586">
    <property type="term" value="F:peptide deformylase activity"/>
    <property type="evidence" value="ECO:0007669"/>
    <property type="project" value="UniProtKB-UniRule"/>
</dbReference>
<dbReference type="InterPro" id="IPR023635">
    <property type="entry name" value="Peptide_deformylase"/>
</dbReference>
<dbReference type="GO" id="GO:0006412">
    <property type="term" value="P:translation"/>
    <property type="evidence" value="ECO:0007669"/>
    <property type="project" value="UniProtKB-UniRule"/>
</dbReference>
<dbReference type="PANTHER" id="PTHR10458:SF22">
    <property type="entry name" value="PEPTIDE DEFORMYLASE"/>
    <property type="match status" value="1"/>
</dbReference>